<dbReference type="EMBL" id="AP009380">
    <property type="protein sequence ID" value="BAG32814.1"/>
    <property type="molecule type" value="Genomic_DNA"/>
</dbReference>
<evidence type="ECO:0000256" key="1">
    <source>
        <dbReference type="SAM" id="SignalP"/>
    </source>
</evidence>
<keyword evidence="1" id="KW-0732">Signal</keyword>
<dbReference type="AlphaFoldDB" id="B2RHG9"/>
<name>B2RHG9_PORG3</name>
<evidence type="ECO:0000313" key="2">
    <source>
        <dbReference type="EMBL" id="BAG32814.1"/>
    </source>
</evidence>
<evidence type="ECO:0000313" key="3">
    <source>
        <dbReference type="Proteomes" id="UP000008842"/>
    </source>
</evidence>
<dbReference type="HOGENOM" id="CLU_949491_0_0_10"/>
<organism evidence="2 3">
    <name type="scientific">Porphyromonas gingivalis (strain ATCC 33277 / DSM 20709 / CIP 103683 / JCM 12257 / NCTC 11834 / 2561)</name>
    <dbReference type="NCBI Taxonomy" id="431947"/>
    <lineage>
        <taxon>Bacteria</taxon>
        <taxon>Pseudomonadati</taxon>
        <taxon>Bacteroidota</taxon>
        <taxon>Bacteroidia</taxon>
        <taxon>Bacteroidales</taxon>
        <taxon>Porphyromonadaceae</taxon>
        <taxon>Porphyromonas</taxon>
    </lineage>
</organism>
<dbReference type="RefSeq" id="WP_012457402.1">
    <property type="nucleotide sequence ID" value="NC_010729.1"/>
</dbReference>
<feature type="chain" id="PRO_5030165425" evidence="1">
    <location>
        <begin position="20"/>
        <end position="293"/>
    </location>
</feature>
<dbReference type="BioCyc" id="PGIN431947:G1G2V-321-MONOMER"/>
<proteinExistence type="predicted"/>
<dbReference type="Proteomes" id="UP000008842">
    <property type="component" value="Chromosome"/>
</dbReference>
<accession>B2RHG9</accession>
<dbReference type="KEGG" id="pgn:PGN_0295"/>
<dbReference type="GeneID" id="29255540"/>
<feature type="signal peptide" evidence="1">
    <location>
        <begin position="1"/>
        <end position="19"/>
    </location>
</feature>
<protein>
    <submittedName>
        <fullName evidence="2">C-terminal domain of Arg-and Lys-gingipain proteinase</fullName>
    </submittedName>
</protein>
<sequence>MKKIFSLLGAMFLMGSLSAQNTIPQSFSCEVSGSARAIECLDGSVFSQAPVEFDTGYPSNSGIELMQAQNVKGVSSISAIRFFGIQLVYAGGWAVQNDFDPMTFTVKICANENGLPGAEIYSQEVALNHNDTGETFGNNPISIFYWDFEPATPINNLPADFWLVISNSDSEAWFLWIDQKDGVGPIATFGTQQGEPEGTPSHWFLREGAPGLGVCIKGTPSGVDMIEANKPYSLSVSGNTISVDAGEVTIYDMNARRVAYAEKGISYTAQAGTYVLRIVVDGMTYVEKAVVTK</sequence>
<reference evidence="2 3" key="1">
    <citation type="journal article" date="2008" name="DNA Res.">
        <title>Determination of the genome sequence of Porphyromonas gingivalis strain ATCC 33277 and genomic comparison with strain W83 revealed extensive genome rearrangements in P. gingivalis.</title>
        <authorList>
            <person name="Naito M."/>
            <person name="Hirakawa H."/>
            <person name="Yamashita A."/>
            <person name="Ohara N."/>
            <person name="Shoji M."/>
            <person name="Yukitake H."/>
            <person name="Nakayama K."/>
            <person name="Toh H."/>
            <person name="Yoshimura F."/>
            <person name="Kuhara S."/>
            <person name="Hattori M."/>
            <person name="Hayashi T."/>
            <person name="Nakayama K."/>
        </authorList>
    </citation>
    <scope>NUCLEOTIDE SEQUENCE [LARGE SCALE GENOMIC DNA]</scope>
    <source>
        <strain evidence="3">ATCC 33277 / DSM 20709 / CIP 103683 / JCM 12257 / NCTC 11834 / 2561</strain>
    </source>
</reference>
<gene>
    <name evidence="2" type="ordered locus">PGN_0295</name>
</gene>
<dbReference type="eggNOG" id="COG1974">
    <property type="taxonomic scope" value="Bacteria"/>
</dbReference>